<name>A0ABQ9HUC1_9NEOP</name>
<feature type="compositionally biased region" description="Basic and acidic residues" evidence="1">
    <location>
        <begin position="46"/>
        <end position="55"/>
    </location>
</feature>
<keyword evidence="3" id="KW-1185">Reference proteome</keyword>
<protein>
    <submittedName>
        <fullName evidence="2">Uncharacterized protein</fullName>
    </submittedName>
</protein>
<evidence type="ECO:0000256" key="1">
    <source>
        <dbReference type="SAM" id="MobiDB-lite"/>
    </source>
</evidence>
<dbReference type="Proteomes" id="UP001159363">
    <property type="component" value="Chromosome 3"/>
</dbReference>
<feature type="region of interest" description="Disordered" evidence="1">
    <location>
        <begin position="44"/>
        <end position="85"/>
    </location>
</feature>
<comment type="caution">
    <text evidence="2">The sequence shown here is derived from an EMBL/GenBank/DDBJ whole genome shotgun (WGS) entry which is preliminary data.</text>
</comment>
<evidence type="ECO:0000313" key="2">
    <source>
        <dbReference type="EMBL" id="KAJ8887983.1"/>
    </source>
</evidence>
<gene>
    <name evidence="2" type="ORF">PR048_007468</name>
</gene>
<reference evidence="2 3" key="1">
    <citation type="submission" date="2023-02" db="EMBL/GenBank/DDBJ databases">
        <title>LHISI_Scaffold_Assembly.</title>
        <authorList>
            <person name="Stuart O.P."/>
            <person name="Cleave R."/>
            <person name="Magrath M.J.L."/>
            <person name="Mikheyev A.S."/>
        </authorList>
    </citation>
    <scope>NUCLEOTIDE SEQUENCE [LARGE SCALE GENOMIC DNA]</scope>
    <source>
        <strain evidence="2">Daus_M_001</strain>
        <tissue evidence="2">Leg muscle</tissue>
    </source>
</reference>
<sequence>MVELFVDDIVKALGSHEPWCSKQGTPVDSSKALVRGWLVCRKSPKPAKEGKKPRVWDLGGNKNDVADLERTRDKPADGASLDDLQPDTTVRDYFIVGK</sequence>
<evidence type="ECO:0000313" key="3">
    <source>
        <dbReference type="Proteomes" id="UP001159363"/>
    </source>
</evidence>
<dbReference type="EMBL" id="JARBHB010000003">
    <property type="protein sequence ID" value="KAJ8887983.1"/>
    <property type="molecule type" value="Genomic_DNA"/>
</dbReference>
<proteinExistence type="predicted"/>
<organism evidence="2 3">
    <name type="scientific">Dryococelus australis</name>
    <dbReference type="NCBI Taxonomy" id="614101"/>
    <lineage>
        <taxon>Eukaryota</taxon>
        <taxon>Metazoa</taxon>
        <taxon>Ecdysozoa</taxon>
        <taxon>Arthropoda</taxon>
        <taxon>Hexapoda</taxon>
        <taxon>Insecta</taxon>
        <taxon>Pterygota</taxon>
        <taxon>Neoptera</taxon>
        <taxon>Polyneoptera</taxon>
        <taxon>Phasmatodea</taxon>
        <taxon>Verophasmatodea</taxon>
        <taxon>Anareolatae</taxon>
        <taxon>Phasmatidae</taxon>
        <taxon>Eurycanthinae</taxon>
        <taxon>Dryococelus</taxon>
    </lineage>
</organism>
<feature type="compositionally biased region" description="Basic and acidic residues" evidence="1">
    <location>
        <begin position="64"/>
        <end position="76"/>
    </location>
</feature>
<accession>A0ABQ9HUC1</accession>